<comment type="caution">
    <text evidence="1">The sequence shown here is derived from an EMBL/GenBank/DDBJ whole genome shotgun (WGS) entry which is preliminary data.</text>
</comment>
<dbReference type="RefSeq" id="WP_382361384.1">
    <property type="nucleotide sequence ID" value="NZ_JBHTGR010000057.1"/>
</dbReference>
<organism evidence="1 2">
    <name type="scientific">Lentibacillus kimchii</name>
    <dbReference type="NCBI Taxonomy" id="1542911"/>
    <lineage>
        <taxon>Bacteria</taxon>
        <taxon>Bacillati</taxon>
        <taxon>Bacillota</taxon>
        <taxon>Bacilli</taxon>
        <taxon>Bacillales</taxon>
        <taxon>Bacillaceae</taxon>
        <taxon>Lentibacillus</taxon>
    </lineage>
</organism>
<protein>
    <submittedName>
        <fullName evidence="1">DUF2487 family protein</fullName>
    </submittedName>
</protein>
<dbReference type="InterPro" id="IPR019615">
    <property type="entry name" value="DUF2487"/>
</dbReference>
<dbReference type="Proteomes" id="UP001596620">
    <property type="component" value="Unassembled WGS sequence"/>
</dbReference>
<proteinExistence type="predicted"/>
<keyword evidence="2" id="KW-1185">Reference proteome</keyword>
<dbReference type="Pfam" id="PF10673">
    <property type="entry name" value="DUF2487"/>
    <property type="match status" value="1"/>
</dbReference>
<evidence type="ECO:0000313" key="1">
    <source>
        <dbReference type="EMBL" id="MFC7748224.1"/>
    </source>
</evidence>
<sequence length="155" mass="18384">MKWTKEDLQQYSEAKEYVDTAIIPLLPFQLSDDANLEHNAFQRDMITLFTRELEKELTGRVVLTPDFAYLATADKKTEMDRLHTWVSDIRSQPFSYIFFVTLDSDWKTREEELEGTLLWLQSAAFESIKSNELQSFMRSQVQEITKLIRSYWKKV</sequence>
<gene>
    <name evidence="1" type="ORF">ACFQU8_13615</name>
</gene>
<accession>A0ABW2V0A5</accession>
<reference evidence="2" key="1">
    <citation type="journal article" date="2019" name="Int. J. Syst. Evol. Microbiol.">
        <title>The Global Catalogue of Microorganisms (GCM) 10K type strain sequencing project: providing services to taxonomists for standard genome sequencing and annotation.</title>
        <authorList>
            <consortium name="The Broad Institute Genomics Platform"/>
            <consortium name="The Broad Institute Genome Sequencing Center for Infectious Disease"/>
            <person name="Wu L."/>
            <person name="Ma J."/>
        </authorList>
    </citation>
    <scope>NUCLEOTIDE SEQUENCE [LARGE SCALE GENOMIC DNA]</scope>
    <source>
        <strain evidence="2">JCM 30234</strain>
    </source>
</reference>
<evidence type="ECO:0000313" key="2">
    <source>
        <dbReference type="Proteomes" id="UP001596620"/>
    </source>
</evidence>
<dbReference type="EMBL" id="JBHTGR010000057">
    <property type="protein sequence ID" value="MFC7748224.1"/>
    <property type="molecule type" value="Genomic_DNA"/>
</dbReference>
<name>A0ABW2V0A5_9BACI</name>